<evidence type="ECO:0000313" key="2">
    <source>
        <dbReference type="Proteomes" id="UP000095605"/>
    </source>
</evidence>
<reference evidence="2" key="1">
    <citation type="journal article" date="2016" name="Genome Announc.">
        <title>Genome sequences of three species of Hanseniaspora isolated from spontaneous wine fermentations.</title>
        <authorList>
            <person name="Sternes P.R."/>
            <person name="Lee D."/>
            <person name="Kutyna D.R."/>
            <person name="Borneman A.R."/>
        </authorList>
    </citation>
    <scope>NUCLEOTIDE SEQUENCE [LARGE SCALE GENOMIC DNA]</scope>
    <source>
        <strain evidence="2">AWRI3578</strain>
    </source>
</reference>
<organism evidence="1 2">
    <name type="scientific">Hanseniaspora opuntiae</name>
    <dbReference type="NCBI Taxonomy" id="211096"/>
    <lineage>
        <taxon>Eukaryota</taxon>
        <taxon>Fungi</taxon>
        <taxon>Dikarya</taxon>
        <taxon>Ascomycota</taxon>
        <taxon>Saccharomycotina</taxon>
        <taxon>Saccharomycetes</taxon>
        <taxon>Saccharomycodales</taxon>
        <taxon>Saccharomycodaceae</taxon>
        <taxon>Hanseniaspora</taxon>
    </lineage>
</organism>
<dbReference type="OrthoDB" id="427480at2759"/>
<dbReference type="AlphaFoldDB" id="A0A1E5RSN2"/>
<evidence type="ECO:0000313" key="1">
    <source>
        <dbReference type="EMBL" id="OEJ89912.1"/>
    </source>
</evidence>
<dbReference type="EMBL" id="LPNL01000003">
    <property type="protein sequence ID" value="OEJ89912.1"/>
    <property type="molecule type" value="Genomic_DNA"/>
</dbReference>
<comment type="caution">
    <text evidence="1">The sequence shown here is derived from an EMBL/GenBank/DDBJ whole genome shotgun (WGS) entry which is preliminary data.</text>
</comment>
<accession>A0A1E5RSN2</accession>
<gene>
    <name evidence="1" type="ORF">AWRI3578_g1275</name>
</gene>
<name>A0A1E5RSN2_9ASCO</name>
<keyword evidence="2" id="KW-1185">Reference proteome</keyword>
<proteinExistence type="predicted"/>
<dbReference type="Proteomes" id="UP000095605">
    <property type="component" value="Unassembled WGS sequence"/>
</dbReference>
<protein>
    <submittedName>
        <fullName evidence="1">Uncharacterized protein</fullName>
    </submittedName>
</protein>
<sequence length="171" mass="19770">MFFYKPVNPQFCGNFGRLTTNKGLSISMRTKVGYSTNSLNTEKMLQFYKAKYEKYNKRKYYKYYALGTILTLGIVGYQTSETANATLKYGYMSAKRIYNVTSALTKCIYYYSMTISKRDKMPIEEYSELLRNTHQKSADVALDAIQQNGGIYIKLRPTHIGNDISFTSRMD</sequence>